<dbReference type="Pfam" id="PF18759">
    <property type="entry name" value="Plavaka"/>
    <property type="match status" value="1"/>
</dbReference>
<organism evidence="1 2">
    <name type="scientific">Scleroderma citrinum Foug A</name>
    <dbReference type="NCBI Taxonomy" id="1036808"/>
    <lineage>
        <taxon>Eukaryota</taxon>
        <taxon>Fungi</taxon>
        <taxon>Dikarya</taxon>
        <taxon>Basidiomycota</taxon>
        <taxon>Agaricomycotina</taxon>
        <taxon>Agaricomycetes</taxon>
        <taxon>Agaricomycetidae</taxon>
        <taxon>Boletales</taxon>
        <taxon>Sclerodermatineae</taxon>
        <taxon>Sclerodermataceae</taxon>
        <taxon>Scleroderma</taxon>
    </lineage>
</organism>
<proteinExistence type="predicted"/>
<name>A0A0C2ZJ94_9AGAM</name>
<reference evidence="1 2" key="1">
    <citation type="submission" date="2014-04" db="EMBL/GenBank/DDBJ databases">
        <authorList>
            <consortium name="DOE Joint Genome Institute"/>
            <person name="Kuo A."/>
            <person name="Kohler A."/>
            <person name="Nagy L.G."/>
            <person name="Floudas D."/>
            <person name="Copeland A."/>
            <person name="Barry K.W."/>
            <person name="Cichocki N."/>
            <person name="Veneault-Fourrey C."/>
            <person name="LaButti K."/>
            <person name="Lindquist E.A."/>
            <person name="Lipzen A."/>
            <person name="Lundell T."/>
            <person name="Morin E."/>
            <person name="Murat C."/>
            <person name="Sun H."/>
            <person name="Tunlid A."/>
            <person name="Henrissat B."/>
            <person name="Grigoriev I.V."/>
            <person name="Hibbett D.S."/>
            <person name="Martin F."/>
            <person name="Nordberg H.P."/>
            <person name="Cantor M.N."/>
            <person name="Hua S.X."/>
        </authorList>
    </citation>
    <scope>NUCLEOTIDE SEQUENCE [LARGE SCALE GENOMIC DNA]</scope>
    <source>
        <strain evidence="1 2">Foug A</strain>
    </source>
</reference>
<dbReference type="InterPro" id="IPR041078">
    <property type="entry name" value="Plavaka"/>
</dbReference>
<accession>A0A0C2ZJ94</accession>
<dbReference type="OrthoDB" id="3239511at2759"/>
<dbReference type="InParanoid" id="A0A0C2ZJ94"/>
<keyword evidence="2" id="KW-1185">Reference proteome</keyword>
<gene>
    <name evidence="1" type="ORF">SCLCIDRAFT_32309</name>
</gene>
<evidence type="ECO:0000313" key="2">
    <source>
        <dbReference type="Proteomes" id="UP000053989"/>
    </source>
</evidence>
<dbReference type="Proteomes" id="UP000053989">
    <property type="component" value="Unassembled WGS sequence"/>
</dbReference>
<sequence length="623" mass="72443">MIEVQLADKPEPHQYPMYCCSLWDWACSLLKDPRVGPYFNFDAQWLSKFDGNSFVHFIDEPWTANQFWDVQSKLLPDGKVLAFIIYADKAKLSSFGRQKGYPVVARIANLPASIRNGEEEKKHTGKTKFVNFKNVVWHESLKKLFETVAAHSKTGCWVPCWDEIACRFFTLVLILSADYKEQAVMALIRGVMSNFPCPICLIPREEISKFPNLYPLRTSDNVAATLEKARSQQLAEEKERVLAAEGLCDVDNAFRTISNTDVHRALSMDRLHTNNAGKFGHHLWPELQKTLERMGRSKMAKVEDNLRLMPRWHGLNHFEEALSVSYTDGQKFEDLSKVVVFACHDVLTCEDCKDSYILLRCLQAYIEFDLYTAFEVHTTHTLTAGWEALSMLNTLIQTYAEKTQQGSEKNWNFPKNHLSMHVFDNIEAKGVTRNFNTKPNEKMHGPLKETYQLRTNFKDVVDQLLRIDHYQLVAEHIHCKIEDYDTYYSSIAGIIDNDDDKQNMEDYFHIRLGSIQKPLTFQDVEQSNANDKVFDRFRIKLNLFLNNYFRTVRGSYPQGRPIQFKGDDMVIEYHFVKPIFPWMGLPRLRDLSDSTAQHLRADYFLIYLFYRRQKVPLGPRTTV</sequence>
<dbReference type="AlphaFoldDB" id="A0A0C2ZJ94"/>
<protein>
    <submittedName>
        <fullName evidence="1">Uncharacterized protein</fullName>
    </submittedName>
</protein>
<evidence type="ECO:0000313" key="1">
    <source>
        <dbReference type="EMBL" id="KIM52842.1"/>
    </source>
</evidence>
<reference evidence="2" key="2">
    <citation type="submission" date="2015-01" db="EMBL/GenBank/DDBJ databases">
        <title>Evolutionary Origins and Diversification of the Mycorrhizal Mutualists.</title>
        <authorList>
            <consortium name="DOE Joint Genome Institute"/>
            <consortium name="Mycorrhizal Genomics Consortium"/>
            <person name="Kohler A."/>
            <person name="Kuo A."/>
            <person name="Nagy L.G."/>
            <person name="Floudas D."/>
            <person name="Copeland A."/>
            <person name="Barry K.W."/>
            <person name="Cichocki N."/>
            <person name="Veneault-Fourrey C."/>
            <person name="LaButti K."/>
            <person name="Lindquist E.A."/>
            <person name="Lipzen A."/>
            <person name="Lundell T."/>
            <person name="Morin E."/>
            <person name="Murat C."/>
            <person name="Riley R."/>
            <person name="Ohm R."/>
            <person name="Sun H."/>
            <person name="Tunlid A."/>
            <person name="Henrissat B."/>
            <person name="Grigoriev I.V."/>
            <person name="Hibbett D.S."/>
            <person name="Martin F."/>
        </authorList>
    </citation>
    <scope>NUCLEOTIDE SEQUENCE [LARGE SCALE GENOMIC DNA]</scope>
    <source>
        <strain evidence="2">Foug A</strain>
    </source>
</reference>
<dbReference type="STRING" id="1036808.A0A0C2ZJ94"/>
<dbReference type="HOGENOM" id="CLU_009122_4_0_1"/>
<dbReference type="EMBL" id="KN822197">
    <property type="protein sequence ID" value="KIM52842.1"/>
    <property type="molecule type" value="Genomic_DNA"/>
</dbReference>